<evidence type="ECO:0000259" key="1">
    <source>
        <dbReference type="SMART" id="SM01277"/>
    </source>
</evidence>
<dbReference type="AlphaFoldDB" id="A0A3M0K2R4"/>
<proteinExistence type="predicted"/>
<accession>A0A3M0K2R4</accession>
<keyword evidence="3" id="KW-1185">Reference proteome</keyword>
<dbReference type="OrthoDB" id="78824at2759"/>
<protein>
    <recommendedName>
        <fullName evidence="1">Disks large homologue 1 N-terminal PEST domain-containing protein</fullName>
    </recommendedName>
</protein>
<dbReference type="InterPro" id="IPR019590">
    <property type="entry name" value="DLG1_PEST_dom"/>
</dbReference>
<dbReference type="SMART" id="SM01277">
    <property type="entry name" value="MAGUK_N_PEST"/>
    <property type="match status" value="1"/>
</dbReference>
<evidence type="ECO:0000313" key="2">
    <source>
        <dbReference type="EMBL" id="RMC07472.1"/>
    </source>
</evidence>
<feature type="domain" description="Disks large homologue 1 N-terminal PEST" evidence="1">
    <location>
        <begin position="85"/>
        <end position="206"/>
    </location>
</feature>
<comment type="caution">
    <text evidence="2">The sequence shown here is derived from an EMBL/GenBank/DDBJ whole genome shotgun (WGS) entry which is preliminary data.</text>
</comment>
<gene>
    <name evidence="2" type="ORF">DUI87_16945</name>
</gene>
<dbReference type="Proteomes" id="UP000269221">
    <property type="component" value="Unassembled WGS sequence"/>
</dbReference>
<reference evidence="2 3" key="1">
    <citation type="submission" date="2018-07" db="EMBL/GenBank/DDBJ databases">
        <title>A high quality draft genome assembly of the barn swallow (H. rustica rustica).</title>
        <authorList>
            <person name="Formenti G."/>
            <person name="Chiara M."/>
            <person name="Poveda L."/>
            <person name="Francoijs K.-J."/>
            <person name="Bonisoli-Alquati A."/>
            <person name="Canova L."/>
            <person name="Gianfranceschi L."/>
            <person name="Horner D.S."/>
            <person name="Saino N."/>
        </authorList>
    </citation>
    <scope>NUCLEOTIDE SEQUENCE [LARGE SCALE GENOMIC DNA]</scope>
    <source>
        <strain evidence="2">Chelidonia</strain>
        <tissue evidence="2">Blood</tissue>
    </source>
</reference>
<dbReference type="Pfam" id="PF10608">
    <property type="entry name" value="MAGUK_N_PEST"/>
    <property type="match status" value="1"/>
</dbReference>
<dbReference type="EMBL" id="QRBI01000120">
    <property type="protein sequence ID" value="RMC07472.1"/>
    <property type="molecule type" value="Genomic_DNA"/>
</dbReference>
<name>A0A3M0K2R4_HIRRU</name>
<sequence length="377" mass="41916">MGTLSPKLSQTYPGMHLRQQGREVILPLCSALVRAHLECCVQIWGPQHRKAMDLLGQNVAQGMVNSSEDVNPSNFAITLSSAYLQKYRYQDEDAPHDHTLPRLTHEVRGPELVHVSEKNLSQIENVHGYVLQSHISPLKDVVLQLSWVADSLQKVRIDGMTFQWREEENHLHMEQMSSAVYKVKVVHKLTFVQIALQKKEGCVSQCQSTLVQVQLPRRRGQPTPDCDLLSGRGPELNTGFEVWPHQCPVQGTVTVLLLMATPVLIQARMSLASLATWAHPGSSSAAVDQHSQILFTGQLSSHFPQPAALPGVVPQGQDLIKLHAVGLSPSVQPDQFPLWSLLTLQQINALTQLGVISKIMLDPLIQVISKDIKKDWT</sequence>
<dbReference type="STRING" id="333673.A0A3M0K2R4"/>
<evidence type="ECO:0000313" key="3">
    <source>
        <dbReference type="Proteomes" id="UP000269221"/>
    </source>
</evidence>
<organism evidence="2 3">
    <name type="scientific">Hirundo rustica rustica</name>
    <dbReference type="NCBI Taxonomy" id="333673"/>
    <lineage>
        <taxon>Eukaryota</taxon>
        <taxon>Metazoa</taxon>
        <taxon>Chordata</taxon>
        <taxon>Craniata</taxon>
        <taxon>Vertebrata</taxon>
        <taxon>Euteleostomi</taxon>
        <taxon>Archelosauria</taxon>
        <taxon>Archosauria</taxon>
        <taxon>Dinosauria</taxon>
        <taxon>Saurischia</taxon>
        <taxon>Theropoda</taxon>
        <taxon>Coelurosauria</taxon>
        <taxon>Aves</taxon>
        <taxon>Neognathae</taxon>
        <taxon>Neoaves</taxon>
        <taxon>Telluraves</taxon>
        <taxon>Australaves</taxon>
        <taxon>Passeriformes</taxon>
        <taxon>Sylvioidea</taxon>
        <taxon>Hirundinidae</taxon>
        <taxon>Hirundo</taxon>
    </lineage>
</organism>